<dbReference type="Gene3D" id="3.30.70.270">
    <property type="match status" value="2"/>
</dbReference>
<dbReference type="GeneID" id="113688116"/>
<reference evidence="4" key="1">
    <citation type="journal article" date="2025" name="Foods">
        <title>Unveiling the Microbial Signatures of Arabica Coffee Cherries: Insights into Ripeness Specific Diversity, Functional Traits, and Implications for Quality and Safety.</title>
        <authorList>
            <consortium name="RefSeq"/>
            <person name="Tenea G.N."/>
            <person name="Cifuentes V."/>
            <person name="Reyes P."/>
            <person name="Cevallos-Vallejos M."/>
        </authorList>
    </citation>
    <scope>NUCLEOTIDE SEQUENCE [LARGE SCALE GENOMIC DNA]</scope>
</reference>
<dbReference type="PANTHER" id="PTHR24559">
    <property type="entry name" value="TRANSPOSON TY3-I GAG-POL POLYPROTEIN"/>
    <property type="match status" value="1"/>
</dbReference>
<dbReference type="InterPro" id="IPR005162">
    <property type="entry name" value="Retrotrans_gag_dom"/>
</dbReference>
<dbReference type="RefSeq" id="XP_071924436.1">
    <property type="nucleotide sequence ID" value="XM_072068335.1"/>
</dbReference>
<dbReference type="PANTHER" id="PTHR24559:SF450">
    <property type="entry name" value="RNA-DIRECTED DNA POLYMERASE HOMOLOG"/>
    <property type="match status" value="1"/>
</dbReference>
<evidence type="ECO:0000256" key="1">
    <source>
        <dbReference type="SAM" id="Coils"/>
    </source>
</evidence>
<dbReference type="SUPFAM" id="SSF56672">
    <property type="entry name" value="DNA/RNA polymerases"/>
    <property type="match status" value="1"/>
</dbReference>
<dbReference type="PROSITE" id="PS50878">
    <property type="entry name" value="RT_POL"/>
    <property type="match status" value="1"/>
</dbReference>
<dbReference type="Proteomes" id="UP001652660">
    <property type="component" value="Chromosome 1e"/>
</dbReference>
<keyword evidence="4" id="KW-1185">Reference proteome</keyword>
<feature type="domain" description="Reverse transcriptase" evidence="3">
    <location>
        <begin position="598"/>
        <end position="777"/>
    </location>
</feature>
<dbReference type="Gene3D" id="2.40.70.10">
    <property type="entry name" value="Acid Proteases"/>
    <property type="match status" value="1"/>
</dbReference>
<dbReference type="CDD" id="cd01647">
    <property type="entry name" value="RT_LTR"/>
    <property type="match status" value="1"/>
</dbReference>
<protein>
    <recommendedName>
        <fullName evidence="3">Reverse transcriptase domain-containing protein</fullName>
    </recommendedName>
</protein>
<proteinExistence type="predicted"/>
<dbReference type="SUPFAM" id="SSF50630">
    <property type="entry name" value="Acid proteases"/>
    <property type="match status" value="1"/>
</dbReference>
<evidence type="ECO:0000259" key="3">
    <source>
        <dbReference type="PROSITE" id="PS50878"/>
    </source>
</evidence>
<dbReference type="InterPro" id="IPR043128">
    <property type="entry name" value="Rev_trsase/Diguanyl_cyclase"/>
</dbReference>
<name>A0ABM4VY18_COFAR</name>
<accession>A0ABM4VY18</accession>
<dbReference type="CDD" id="cd00303">
    <property type="entry name" value="retropepsin_like"/>
    <property type="match status" value="1"/>
</dbReference>
<dbReference type="InterPro" id="IPR043502">
    <property type="entry name" value="DNA/RNA_pol_sf"/>
</dbReference>
<dbReference type="Pfam" id="PF08284">
    <property type="entry name" value="RVP_2"/>
    <property type="match status" value="1"/>
</dbReference>
<dbReference type="Gene3D" id="3.10.10.10">
    <property type="entry name" value="HIV Type 1 Reverse Transcriptase, subunit A, domain 1"/>
    <property type="match status" value="1"/>
</dbReference>
<gene>
    <name evidence="5" type="primary">LOC113688116</name>
</gene>
<sequence>MAEGTRSQDNRRFEKSVKAMMKEQKEQFEQEMAALQNLVLELHSQRGQSARNSPSENEVSQGRSYQAPTRFSRLEFPRFHGEDLQGWLFKIEQFFEVDEMPVHVRVKLVAMNLEGKALQWHQILLRSRVTRDLPAWEEYIKEMASRFGGCLYDDSMGELKALKQEGSVLEYQEQFEELLNRVDLPEDYATSCFISGLKTEIQLAVRMFMPKTLQHARWRREGNFEGSWKKESNLDRAWRRDDKALLPTPNQERSETVPERYIRRPFKRLTSSEMDEKRAKGLYFWCDEKFGVGHRCKNRQLFRLEVCAEEDGEELEIESEEEGEASQEASQGNLAHISLNAMTLTDVPKFRTMRVTGHVGKTSVNIFIDCGSSHNFVHPDLVNKLGLKVQGVPSVVVEVADGNKITTNKLCPDFTWKMHKQTFKADAMVLPVGGCELVLGMQWLSTLGDIKWNFGELKVEFLKEKRKVVLRGKGQQAIQVVQKRTMQKILQKPEQIASAQLCFIAPVQIPAREQTGSLCQLEEELQVANPSHGSEARELNELLMQFKDIFEEPSELPPHRGHDHQIILKEGTVPVNLRPYRYHVFQKNEIEKLIQEMLQSGVIRHSTSPFSSPVVLVKKKDGTWRMCIDYRELNAATVKDKFPIPVVEELIDELFESHFFTKLDLRSGYHQIRICADDIAKTAFRTHEGHYEFVVMPFGQTNAPSTFQSLMNTVIRPYLRKFILVFFDDILVFSPIWPDHMRNLQITLGTLRQHSLKVKKSKCFFAQPQVAYLGHVISGEGVQADSHKVQAIQQWPIPSNLKELRGFLGLAGYYRRFK</sequence>
<dbReference type="Pfam" id="PF00078">
    <property type="entry name" value="RVT_1"/>
    <property type="match status" value="1"/>
</dbReference>
<dbReference type="InterPro" id="IPR053134">
    <property type="entry name" value="RNA-dir_DNA_polymerase"/>
</dbReference>
<dbReference type="Pfam" id="PF03732">
    <property type="entry name" value="Retrotrans_gag"/>
    <property type="match status" value="1"/>
</dbReference>
<feature type="coiled-coil region" evidence="1">
    <location>
        <begin position="18"/>
        <end position="45"/>
    </location>
</feature>
<keyword evidence="1" id="KW-0175">Coiled coil</keyword>
<evidence type="ECO:0000256" key="2">
    <source>
        <dbReference type="SAM" id="MobiDB-lite"/>
    </source>
</evidence>
<reference evidence="5" key="2">
    <citation type="submission" date="2025-08" db="UniProtKB">
        <authorList>
            <consortium name="RefSeq"/>
        </authorList>
    </citation>
    <scope>IDENTIFICATION</scope>
    <source>
        <tissue evidence="5">Leaves</tissue>
    </source>
</reference>
<organism evidence="4 5">
    <name type="scientific">Coffea arabica</name>
    <name type="common">Arabian coffee</name>
    <dbReference type="NCBI Taxonomy" id="13443"/>
    <lineage>
        <taxon>Eukaryota</taxon>
        <taxon>Viridiplantae</taxon>
        <taxon>Streptophyta</taxon>
        <taxon>Embryophyta</taxon>
        <taxon>Tracheophyta</taxon>
        <taxon>Spermatophyta</taxon>
        <taxon>Magnoliopsida</taxon>
        <taxon>eudicotyledons</taxon>
        <taxon>Gunneridae</taxon>
        <taxon>Pentapetalae</taxon>
        <taxon>asterids</taxon>
        <taxon>lamiids</taxon>
        <taxon>Gentianales</taxon>
        <taxon>Rubiaceae</taxon>
        <taxon>Ixoroideae</taxon>
        <taxon>Gardenieae complex</taxon>
        <taxon>Bertiereae - Coffeeae clade</taxon>
        <taxon>Coffeeae</taxon>
        <taxon>Coffea</taxon>
    </lineage>
</organism>
<dbReference type="InterPro" id="IPR021109">
    <property type="entry name" value="Peptidase_aspartic_dom_sf"/>
</dbReference>
<feature type="region of interest" description="Disordered" evidence="2">
    <location>
        <begin position="45"/>
        <end position="65"/>
    </location>
</feature>
<evidence type="ECO:0000313" key="4">
    <source>
        <dbReference type="Proteomes" id="UP001652660"/>
    </source>
</evidence>
<dbReference type="InterPro" id="IPR000477">
    <property type="entry name" value="RT_dom"/>
</dbReference>
<evidence type="ECO:0000313" key="5">
    <source>
        <dbReference type="RefSeq" id="XP_071924436.1"/>
    </source>
</evidence>